<protein>
    <recommendedName>
        <fullName evidence="2">MATH domain-containing protein</fullName>
    </recommendedName>
</protein>
<dbReference type="Proteomes" id="UP000029121">
    <property type="component" value="Unassembled WGS sequence"/>
</dbReference>
<dbReference type="OrthoDB" id="908146at2759"/>
<proteinExistence type="predicted"/>
<dbReference type="KEGG" id="crb:17885233"/>
<dbReference type="SUPFAM" id="SSF49599">
    <property type="entry name" value="TRAF domain-like"/>
    <property type="match status" value="1"/>
</dbReference>
<evidence type="ECO:0000313" key="4">
    <source>
        <dbReference type="Proteomes" id="UP000029121"/>
    </source>
</evidence>
<keyword evidence="4" id="KW-1185">Reference proteome</keyword>
<dbReference type="InterPro" id="IPR008974">
    <property type="entry name" value="TRAF-like"/>
</dbReference>
<accession>R0FU38</accession>
<dbReference type="SMART" id="SM00061">
    <property type="entry name" value="MATH"/>
    <property type="match status" value="1"/>
</dbReference>
<dbReference type="PANTHER" id="PTHR46236">
    <property type="entry name" value="TRAF-LIKE SUPERFAMILY PROTEIN"/>
    <property type="match status" value="1"/>
</dbReference>
<dbReference type="InterPro" id="IPR050804">
    <property type="entry name" value="MCC"/>
</dbReference>
<feature type="domain" description="MATH" evidence="2">
    <location>
        <begin position="6"/>
        <end position="137"/>
    </location>
</feature>
<sequence length="263" mass="30248">MENQADKKFTWVINNFSSFGRGSEIYSDIFVVGPWQWRLIVYPKGTYKYGRPYGDYLSLYICVPDSESLPSGWRRRAKISLTIANQITEELSKMREAEYWFNQNNTTCGFESMINYYKFDLIDGFIVNGQVKIVAEVDMLELIDNNGFHVLASEVESVNSLFSKYPGFASKLCPQSTHQRETYVNVVLSLTEIVCKAPEELSNGDLAEAYSVLRFVKKAGFKLDWLEKKLKENGMTRLHGIKEELKDLKVKCADMDALLEFLQ</sequence>
<evidence type="ECO:0000313" key="3">
    <source>
        <dbReference type="EMBL" id="EOA26006.1"/>
    </source>
</evidence>
<organism evidence="3 4">
    <name type="scientific">Capsella rubella</name>
    <dbReference type="NCBI Taxonomy" id="81985"/>
    <lineage>
        <taxon>Eukaryota</taxon>
        <taxon>Viridiplantae</taxon>
        <taxon>Streptophyta</taxon>
        <taxon>Embryophyta</taxon>
        <taxon>Tracheophyta</taxon>
        <taxon>Spermatophyta</taxon>
        <taxon>Magnoliopsida</taxon>
        <taxon>eudicotyledons</taxon>
        <taxon>Gunneridae</taxon>
        <taxon>Pentapetalae</taxon>
        <taxon>rosids</taxon>
        <taxon>malvids</taxon>
        <taxon>Brassicales</taxon>
        <taxon>Brassicaceae</taxon>
        <taxon>Camelineae</taxon>
        <taxon>Capsella</taxon>
    </lineage>
</organism>
<dbReference type="Pfam" id="PF22486">
    <property type="entry name" value="MATH_2"/>
    <property type="match status" value="1"/>
</dbReference>
<dbReference type="PROSITE" id="PS50144">
    <property type="entry name" value="MATH"/>
    <property type="match status" value="1"/>
</dbReference>
<dbReference type="PANTHER" id="PTHR46236:SF21">
    <property type="entry name" value="TRAF-LIKE FAMILY PROTEIN-RELATED"/>
    <property type="match status" value="1"/>
</dbReference>
<dbReference type="InterPro" id="IPR002083">
    <property type="entry name" value="MATH/TRAF_dom"/>
</dbReference>
<name>R0FU38_9BRAS</name>
<dbReference type="AlphaFoldDB" id="R0FU38"/>
<keyword evidence="1" id="KW-0175">Coiled coil</keyword>
<evidence type="ECO:0000259" key="2">
    <source>
        <dbReference type="PROSITE" id="PS50144"/>
    </source>
</evidence>
<dbReference type="eggNOG" id="KOG1987">
    <property type="taxonomic scope" value="Eukaryota"/>
</dbReference>
<dbReference type="CDD" id="cd00121">
    <property type="entry name" value="MATH"/>
    <property type="match status" value="1"/>
</dbReference>
<reference evidence="4" key="1">
    <citation type="journal article" date="2013" name="Nat. Genet.">
        <title>The Capsella rubella genome and the genomic consequences of rapid mating system evolution.</title>
        <authorList>
            <person name="Slotte T."/>
            <person name="Hazzouri K.M."/>
            <person name="Agren J.A."/>
            <person name="Koenig D."/>
            <person name="Maumus F."/>
            <person name="Guo Y.L."/>
            <person name="Steige K."/>
            <person name="Platts A.E."/>
            <person name="Escobar J.S."/>
            <person name="Newman L.K."/>
            <person name="Wang W."/>
            <person name="Mandakova T."/>
            <person name="Vello E."/>
            <person name="Smith L.M."/>
            <person name="Henz S.R."/>
            <person name="Steffen J."/>
            <person name="Takuno S."/>
            <person name="Brandvain Y."/>
            <person name="Coop G."/>
            <person name="Andolfatto P."/>
            <person name="Hu T.T."/>
            <person name="Blanchette M."/>
            <person name="Clark R.M."/>
            <person name="Quesneville H."/>
            <person name="Nordborg M."/>
            <person name="Gaut B.S."/>
            <person name="Lysak M.A."/>
            <person name="Jenkins J."/>
            <person name="Grimwood J."/>
            <person name="Chapman J."/>
            <person name="Prochnik S."/>
            <person name="Shu S."/>
            <person name="Rokhsar D."/>
            <person name="Schmutz J."/>
            <person name="Weigel D."/>
            <person name="Wright S.I."/>
        </authorList>
    </citation>
    <scope>NUCLEOTIDE SEQUENCE [LARGE SCALE GENOMIC DNA]</scope>
    <source>
        <strain evidence="4">cv. Monte Gargano</strain>
    </source>
</reference>
<evidence type="ECO:0000256" key="1">
    <source>
        <dbReference type="ARBA" id="ARBA00023054"/>
    </source>
</evidence>
<dbReference type="Gene3D" id="2.60.210.10">
    <property type="entry name" value="Apoptosis, Tumor Necrosis Factor Receptor Associated Protein 2, Chain A"/>
    <property type="match status" value="1"/>
</dbReference>
<dbReference type="EMBL" id="KB870809">
    <property type="protein sequence ID" value="EOA26006.1"/>
    <property type="molecule type" value="Genomic_DNA"/>
</dbReference>
<gene>
    <name evidence="3" type="ORF">CARUB_v10019402mg</name>
</gene>